<proteinExistence type="predicted"/>
<feature type="region of interest" description="Disordered" evidence="1">
    <location>
        <begin position="55"/>
        <end position="74"/>
    </location>
</feature>
<accession>A0A9N9EHR4</accession>
<sequence length="74" mass="8280">MPEDKLAEFVACKTKKSKKRIRVQAPSSLCKKSKRVVAKQTSIFISDSPHKLYSSVIPQDKSPLSDISQTDSKE</sequence>
<protein>
    <submittedName>
        <fullName evidence="2">24949_t:CDS:1</fullName>
    </submittedName>
</protein>
<name>A0A9N9EHR4_9GLOM</name>
<dbReference type="AlphaFoldDB" id="A0A9N9EHR4"/>
<keyword evidence="3" id="KW-1185">Reference proteome</keyword>
<reference evidence="2" key="1">
    <citation type="submission" date="2021-06" db="EMBL/GenBank/DDBJ databases">
        <authorList>
            <person name="Kallberg Y."/>
            <person name="Tangrot J."/>
            <person name="Rosling A."/>
        </authorList>
    </citation>
    <scope>NUCLEOTIDE SEQUENCE</scope>
    <source>
        <strain evidence="2">MA453B</strain>
    </source>
</reference>
<evidence type="ECO:0000313" key="3">
    <source>
        <dbReference type="Proteomes" id="UP000789405"/>
    </source>
</evidence>
<gene>
    <name evidence="2" type="ORF">DERYTH_LOCUS11757</name>
</gene>
<evidence type="ECO:0000313" key="2">
    <source>
        <dbReference type="EMBL" id="CAG8680202.1"/>
    </source>
</evidence>
<comment type="caution">
    <text evidence="2">The sequence shown here is derived from an EMBL/GenBank/DDBJ whole genome shotgun (WGS) entry which is preliminary data.</text>
</comment>
<feature type="non-terminal residue" evidence="2">
    <location>
        <position position="74"/>
    </location>
</feature>
<dbReference type="Proteomes" id="UP000789405">
    <property type="component" value="Unassembled WGS sequence"/>
</dbReference>
<dbReference type="EMBL" id="CAJVPY010007417">
    <property type="protein sequence ID" value="CAG8680202.1"/>
    <property type="molecule type" value="Genomic_DNA"/>
</dbReference>
<feature type="compositionally biased region" description="Polar residues" evidence="1">
    <location>
        <begin position="65"/>
        <end position="74"/>
    </location>
</feature>
<evidence type="ECO:0000256" key="1">
    <source>
        <dbReference type="SAM" id="MobiDB-lite"/>
    </source>
</evidence>
<organism evidence="2 3">
    <name type="scientific">Dentiscutata erythropus</name>
    <dbReference type="NCBI Taxonomy" id="1348616"/>
    <lineage>
        <taxon>Eukaryota</taxon>
        <taxon>Fungi</taxon>
        <taxon>Fungi incertae sedis</taxon>
        <taxon>Mucoromycota</taxon>
        <taxon>Glomeromycotina</taxon>
        <taxon>Glomeromycetes</taxon>
        <taxon>Diversisporales</taxon>
        <taxon>Gigasporaceae</taxon>
        <taxon>Dentiscutata</taxon>
    </lineage>
</organism>